<dbReference type="SUPFAM" id="SSF48452">
    <property type="entry name" value="TPR-like"/>
    <property type="match status" value="1"/>
</dbReference>
<keyword evidence="2" id="KW-0812">Transmembrane</keyword>
<dbReference type="Proteomes" id="UP001143545">
    <property type="component" value="Unassembled WGS sequence"/>
</dbReference>
<keyword evidence="6" id="KW-1185">Reference proteome</keyword>
<evidence type="ECO:0000259" key="4">
    <source>
        <dbReference type="PROSITE" id="PS51781"/>
    </source>
</evidence>
<keyword evidence="3" id="KW-0732">Signal</keyword>
<accession>A0A9W6B558</accession>
<dbReference type="SMART" id="SM00028">
    <property type="entry name" value="TPR"/>
    <property type="match status" value="2"/>
</dbReference>
<feature type="transmembrane region" description="Helical" evidence="2">
    <location>
        <begin position="161"/>
        <end position="181"/>
    </location>
</feature>
<reference evidence="5" key="1">
    <citation type="submission" date="2022-07" db="EMBL/GenBank/DDBJ databases">
        <title>Taxonomy of Novel Oxalotrophic and Methylotrophic Bacteria.</title>
        <authorList>
            <person name="Sahin N."/>
            <person name="Tani A."/>
        </authorList>
    </citation>
    <scope>NUCLEOTIDE SEQUENCE</scope>
    <source>
        <strain evidence="5">AM327</strain>
    </source>
</reference>
<evidence type="ECO:0000256" key="1">
    <source>
        <dbReference type="PROSITE-ProRule" id="PRU00339"/>
    </source>
</evidence>
<dbReference type="PROSITE" id="PS51781">
    <property type="entry name" value="SH3B"/>
    <property type="match status" value="1"/>
</dbReference>
<dbReference type="AlphaFoldDB" id="A0A9W6B558"/>
<keyword evidence="1" id="KW-0802">TPR repeat</keyword>
<evidence type="ECO:0000256" key="3">
    <source>
        <dbReference type="SAM" id="SignalP"/>
    </source>
</evidence>
<dbReference type="EMBL" id="BRVP01000010">
    <property type="protein sequence ID" value="GLB52721.1"/>
    <property type="molecule type" value="Genomic_DNA"/>
</dbReference>
<gene>
    <name evidence="5" type="ORF">NBRC110019_17610</name>
</gene>
<dbReference type="PROSITE" id="PS50005">
    <property type="entry name" value="TPR"/>
    <property type="match status" value="1"/>
</dbReference>
<dbReference type="Gene3D" id="2.30.30.40">
    <property type="entry name" value="SH3 Domains"/>
    <property type="match status" value="1"/>
</dbReference>
<feature type="transmembrane region" description="Helical" evidence="2">
    <location>
        <begin position="132"/>
        <end position="154"/>
    </location>
</feature>
<feature type="domain" description="SH3b" evidence="4">
    <location>
        <begin position="190"/>
        <end position="252"/>
    </location>
</feature>
<name>A0A9W6B558_9FLAO</name>
<keyword evidence="2" id="KW-1133">Transmembrane helix</keyword>
<evidence type="ECO:0000313" key="5">
    <source>
        <dbReference type="EMBL" id="GLB52721.1"/>
    </source>
</evidence>
<dbReference type="InterPro" id="IPR003646">
    <property type="entry name" value="SH3-like_bac-type"/>
</dbReference>
<evidence type="ECO:0000256" key="2">
    <source>
        <dbReference type="SAM" id="Phobius"/>
    </source>
</evidence>
<dbReference type="PROSITE" id="PS50293">
    <property type="entry name" value="TPR_REGION"/>
    <property type="match status" value="1"/>
</dbReference>
<protein>
    <recommendedName>
        <fullName evidence="4">SH3b domain-containing protein</fullName>
    </recommendedName>
</protein>
<feature type="chain" id="PRO_5040903514" description="SH3b domain-containing protein" evidence="3">
    <location>
        <begin position="21"/>
        <end position="252"/>
    </location>
</feature>
<dbReference type="InterPro" id="IPR019734">
    <property type="entry name" value="TPR_rpt"/>
</dbReference>
<proteinExistence type="predicted"/>
<keyword evidence="2" id="KW-0472">Membrane</keyword>
<dbReference type="Pfam" id="PF13432">
    <property type="entry name" value="TPR_16"/>
    <property type="match status" value="1"/>
</dbReference>
<dbReference type="InterPro" id="IPR011990">
    <property type="entry name" value="TPR-like_helical_dom_sf"/>
</dbReference>
<sequence>MKMRKLVFILVLLIGSFGFAQKNDELFKEATNLYNSGKYEEAITAYETILKSGEHSAALYYNLANAHYKLSHIGPSIYYYEKALQLSPDDEDINNNIAFARNMTVDAIESLPLTGWQKFKINTVGIYTFDEWAVSAVVCVFLFVILITAYFLAYTSWRKRLFFVLGFVMLFGAIATVYFAHLQYVKANNSKYAIIYTPEVEVTSEPNEGASTIFVLHEGTKVKITDSLNAWKEIKLEDGKVGWLRTEDIKKL</sequence>
<evidence type="ECO:0000313" key="6">
    <source>
        <dbReference type="Proteomes" id="UP001143545"/>
    </source>
</evidence>
<dbReference type="Gene3D" id="1.25.40.10">
    <property type="entry name" value="Tetratricopeptide repeat domain"/>
    <property type="match status" value="1"/>
</dbReference>
<feature type="repeat" description="TPR" evidence="1">
    <location>
        <begin position="57"/>
        <end position="90"/>
    </location>
</feature>
<organism evidence="5 6">
    <name type="scientific">Neptunitalea chrysea</name>
    <dbReference type="NCBI Taxonomy" id="1647581"/>
    <lineage>
        <taxon>Bacteria</taxon>
        <taxon>Pseudomonadati</taxon>
        <taxon>Bacteroidota</taxon>
        <taxon>Flavobacteriia</taxon>
        <taxon>Flavobacteriales</taxon>
        <taxon>Flavobacteriaceae</taxon>
        <taxon>Neptunitalea</taxon>
    </lineage>
</organism>
<feature type="signal peptide" evidence="3">
    <location>
        <begin position="1"/>
        <end position="20"/>
    </location>
</feature>
<comment type="caution">
    <text evidence="5">The sequence shown here is derived from an EMBL/GenBank/DDBJ whole genome shotgun (WGS) entry which is preliminary data.</text>
</comment>